<protein>
    <recommendedName>
        <fullName evidence="4">Secreted protein</fullName>
    </recommendedName>
</protein>
<keyword evidence="3" id="KW-1185">Reference proteome</keyword>
<reference evidence="2 3" key="1">
    <citation type="journal article" date="2019" name="Int. J. Syst. Evol. Microbiol.">
        <title>The Global Catalogue of Microorganisms (GCM) 10K type strain sequencing project: providing services to taxonomists for standard genome sequencing and annotation.</title>
        <authorList>
            <consortium name="The Broad Institute Genomics Platform"/>
            <consortium name="The Broad Institute Genome Sequencing Center for Infectious Disease"/>
            <person name="Wu L."/>
            <person name="Ma J."/>
        </authorList>
    </citation>
    <scope>NUCLEOTIDE SEQUENCE [LARGE SCALE GENOMIC DNA]</scope>
    <source>
        <strain evidence="2 3">JCM 13023</strain>
    </source>
</reference>
<evidence type="ECO:0008006" key="4">
    <source>
        <dbReference type="Google" id="ProtNLM"/>
    </source>
</evidence>
<evidence type="ECO:0000313" key="2">
    <source>
        <dbReference type="EMBL" id="GAA1240059.1"/>
    </source>
</evidence>
<comment type="caution">
    <text evidence="2">The sequence shown here is derived from an EMBL/GenBank/DDBJ whole genome shotgun (WGS) entry which is preliminary data.</text>
</comment>
<dbReference type="Proteomes" id="UP001500653">
    <property type="component" value="Unassembled WGS sequence"/>
</dbReference>
<sequence>MRVRLSHAAADVGYAPGHDSGGRHMTRTRTARRAGRLSAAGLASLALTAALAVPAQAQHAGAQHTGSQHAGAQHAEGRATAAQDVETQAVQGRDSWEPTSTGAVGMVDVVQDGTDVRVGPIAACHVDGENANSTPGIAVGEDGDLASYGRGETSCVREGGQAHAEVSGNRFSTAVLEPYGGPKIRVRSYTASCHTTDNGSASSMWLSGVTGFDVPEDIPPNHEVLIPGATENDPPLARIVLNEFTAPEPPDGSLAMSAMRIELFPEGGPVTGDIRVGSSRCAPYGD</sequence>
<dbReference type="EMBL" id="BAAALN010000006">
    <property type="protein sequence ID" value="GAA1240059.1"/>
    <property type="molecule type" value="Genomic_DNA"/>
</dbReference>
<gene>
    <name evidence="2" type="ORF">GCM10009676_26110</name>
</gene>
<feature type="region of interest" description="Disordered" evidence="1">
    <location>
        <begin position="1"/>
        <end position="32"/>
    </location>
</feature>
<feature type="compositionally biased region" description="Low complexity" evidence="1">
    <location>
        <begin position="58"/>
        <end position="74"/>
    </location>
</feature>
<name>A0ABN1W8A3_9PSEU</name>
<evidence type="ECO:0000313" key="3">
    <source>
        <dbReference type="Proteomes" id="UP001500653"/>
    </source>
</evidence>
<organism evidence="2 3">
    <name type="scientific">Prauserella halophila</name>
    <dbReference type="NCBI Taxonomy" id="185641"/>
    <lineage>
        <taxon>Bacteria</taxon>
        <taxon>Bacillati</taxon>
        <taxon>Actinomycetota</taxon>
        <taxon>Actinomycetes</taxon>
        <taxon>Pseudonocardiales</taxon>
        <taxon>Pseudonocardiaceae</taxon>
        <taxon>Prauserella</taxon>
    </lineage>
</organism>
<accession>A0ABN1W8A3</accession>
<feature type="region of interest" description="Disordered" evidence="1">
    <location>
        <begin position="58"/>
        <end position="101"/>
    </location>
</feature>
<evidence type="ECO:0000256" key="1">
    <source>
        <dbReference type="SAM" id="MobiDB-lite"/>
    </source>
</evidence>
<proteinExistence type="predicted"/>